<dbReference type="SMART" id="SM00448">
    <property type="entry name" value="REC"/>
    <property type="match status" value="1"/>
</dbReference>
<dbReference type="KEGG" id="pmuc:ING2E5A_2207"/>
<dbReference type="InterPro" id="IPR003661">
    <property type="entry name" value="HisK_dim/P_dom"/>
</dbReference>
<evidence type="ECO:0000256" key="2">
    <source>
        <dbReference type="ARBA" id="ARBA00012438"/>
    </source>
</evidence>
<dbReference type="SUPFAM" id="SSF48452">
    <property type="entry name" value="TPR-like"/>
    <property type="match status" value="2"/>
</dbReference>
<dbReference type="SUPFAM" id="SSF46689">
    <property type="entry name" value="Homeodomain-like"/>
    <property type="match status" value="1"/>
</dbReference>
<dbReference type="STRING" id="1642646.ING2E5A_2207"/>
<dbReference type="SMART" id="SM00028">
    <property type="entry name" value="TPR"/>
    <property type="match status" value="5"/>
</dbReference>
<evidence type="ECO:0000256" key="7">
    <source>
        <dbReference type="PROSITE-ProRule" id="PRU00169"/>
    </source>
</evidence>
<dbReference type="GO" id="GO:0003700">
    <property type="term" value="F:DNA-binding transcription factor activity"/>
    <property type="evidence" value="ECO:0007669"/>
    <property type="project" value="InterPro"/>
</dbReference>
<evidence type="ECO:0000256" key="3">
    <source>
        <dbReference type="ARBA" id="ARBA00022553"/>
    </source>
</evidence>
<dbReference type="SMART" id="SM00387">
    <property type="entry name" value="HATPase_c"/>
    <property type="match status" value="1"/>
</dbReference>
<dbReference type="Pfam" id="PF02518">
    <property type="entry name" value="HATPase_c"/>
    <property type="match status" value="1"/>
</dbReference>
<dbReference type="PROSITE" id="PS50109">
    <property type="entry name" value="HIS_KIN"/>
    <property type="match status" value="1"/>
</dbReference>
<evidence type="ECO:0000256" key="6">
    <source>
        <dbReference type="ARBA" id="ARBA00023163"/>
    </source>
</evidence>
<dbReference type="InterPro" id="IPR019734">
    <property type="entry name" value="TPR_rpt"/>
</dbReference>
<evidence type="ECO:0000259" key="11">
    <source>
        <dbReference type="PROSITE" id="PS50110"/>
    </source>
</evidence>
<dbReference type="SUPFAM" id="SSF52172">
    <property type="entry name" value="CheY-like"/>
    <property type="match status" value="1"/>
</dbReference>
<dbReference type="InterPro" id="IPR001789">
    <property type="entry name" value="Sig_transdc_resp-reg_receiver"/>
</dbReference>
<dbReference type="Pfam" id="PF12833">
    <property type="entry name" value="HTH_18"/>
    <property type="match status" value="1"/>
</dbReference>
<keyword evidence="8" id="KW-1133">Transmembrane helix</keyword>
<dbReference type="Gene3D" id="1.25.40.10">
    <property type="entry name" value="Tetratricopeptide repeat domain"/>
    <property type="match status" value="2"/>
</dbReference>
<dbReference type="CDD" id="cd00075">
    <property type="entry name" value="HATPase"/>
    <property type="match status" value="1"/>
</dbReference>
<dbReference type="SUPFAM" id="SSF47384">
    <property type="entry name" value="Homodimeric domain of signal transducing histidine kinase"/>
    <property type="match status" value="1"/>
</dbReference>
<dbReference type="CDD" id="cd00082">
    <property type="entry name" value="HisKA"/>
    <property type="match status" value="1"/>
</dbReference>
<dbReference type="PANTHER" id="PTHR43547">
    <property type="entry name" value="TWO-COMPONENT HISTIDINE KINASE"/>
    <property type="match status" value="1"/>
</dbReference>
<evidence type="ECO:0000256" key="4">
    <source>
        <dbReference type="ARBA" id="ARBA00023015"/>
    </source>
</evidence>
<dbReference type="InterPro" id="IPR009057">
    <property type="entry name" value="Homeodomain-like_sf"/>
</dbReference>
<dbReference type="PROSITE" id="PS50110">
    <property type="entry name" value="RESPONSE_REGULATORY"/>
    <property type="match status" value="1"/>
</dbReference>
<feature type="transmembrane region" description="Helical" evidence="8">
    <location>
        <begin position="398"/>
        <end position="417"/>
    </location>
</feature>
<evidence type="ECO:0000256" key="5">
    <source>
        <dbReference type="ARBA" id="ARBA00023125"/>
    </source>
</evidence>
<feature type="domain" description="Histidine kinase" evidence="10">
    <location>
        <begin position="444"/>
        <end position="663"/>
    </location>
</feature>
<accession>A0A1G4G901</accession>
<proteinExistence type="predicted"/>
<sequence>MSVTRPFCLGLLHVLLLVLIYSCSQGTGSNKSTEAYRHSLQDSINEIELSLEPIKNDYVQLQVAMKESHLSNDLISQLVLNQKIGDIHLKSFRFDDAIKNHEDYLRLSEQLADSLQIVKALNLLASNYRKAYQLEHAIRHSFRARKILDNLQQSDSIIFKAKAETLNGIGWIYSMLDFPDEALNSFNQSYQYLEKNISDTELLADNLTGMGIAYSNKERYDSARVYFNKSSNFHIATNSRSGLGLIFLSFGKLSTKQGNYREALIFLNNAYNTLKETNDWIKQMEVCFASGEAYKKLAQYADAEKFLLEGLEIAKEMNLPFYLKTAYSELTDIYYLQNKPTVAQQHHIASLQYEGLIKREKMQNALFNAFTDYQRTESERLIAGVETIYVTKNIQHKFLIFSCFLIIVLLIAIFLIYNQYITNKKQNEKSLVEITKLKSDFYTNITHEFKTPISIIIGLAEKLKKTIGESKSAHNLIDLDIIGRQSENLLFLVNEILTVSKIQSSNQIHWVNGNIVSHLRYLHSCYQDVAEAKKINYLFHSSSDEIIMDYSREQIWVIVNNLLANSIKHCSAGNKILLMVREDKKQKKCIIEVADNGEGIAAKDLPHIFRTFYQGDTDLREKIGVGIGLAFTKQVVESLGGKIQVRSVPFNETVFTVEIPVTNYRKSASITPAEETAPVMRQSAYDPVESGESKGESGRPLLLIVEDNRDMVFYLTTILRDDYNIIVAHDGQRALEIAEEKVPDLIISDLMMPAMDGNSFCCHLKKSVMTSHIPIIVLTAKTSTEERIDLIKAGVDAYITKPFIEEELKAKISQLLKSRKDLREKYGQVVLESQNVSSDITNDSNFEFLQRVTDIIYREMRNIEFFPQGLASEMCISPSQLNRKIKSISGLNATNYILKVRLNRAKKLLTTSQKPIGEIAMDCGFNDFAYFSRTFKKEFGITPSKYQRMPHLQE</sequence>
<feature type="domain" description="HTH araC/xylS-type" evidence="9">
    <location>
        <begin position="850"/>
        <end position="949"/>
    </location>
</feature>
<dbReference type="InterPro" id="IPR011990">
    <property type="entry name" value="TPR-like_helical_dom_sf"/>
</dbReference>
<dbReference type="SUPFAM" id="SSF55874">
    <property type="entry name" value="ATPase domain of HSP90 chaperone/DNA topoisomerase II/histidine kinase"/>
    <property type="match status" value="1"/>
</dbReference>
<dbReference type="PROSITE" id="PS51257">
    <property type="entry name" value="PROKAR_LIPOPROTEIN"/>
    <property type="match status" value="1"/>
</dbReference>
<dbReference type="InterPro" id="IPR004358">
    <property type="entry name" value="Sig_transdc_His_kin-like_C"/>
</dbReference>
<dbReference type="Gene3D" id="3.40.50.2300">
    <property type="match status" value="1"/>
</dbReference>
<feature type="domain" description="Response regulatory" evidence="11">
    <location>
        <begin position="701"/>
        <end position="816"/>
    </location>
</feature>
<keyword evidence="13" id="KW-1185">Reference proteome</keyword>
<dbReference type="Gene3D" id="1.10.10.60">
    <property type="entry name" value="Homeodomain-like"/>
    <property type="match status" value="1"/>
</dbReference>
<protein>
    <recommendedName>
        <fullName evidence="2">histidine kinase</fullName>
        <ecNumber evidence="2">2.7.13.3</ecNumber>
    </recommendedName>
</protein>
<dbReference type="PROSITE" id="PS00041">
    <property type="entry name" value="HTH_ARAC_FAMILY_1"/>
    <property type="match status" value="1"/>
</dbReference>
<keyword evidence="4" id="KW-0805">Transcription regulation</keyword>
<dbReference type="InterPro" id="IPR005467">
    <property type="entry name" value="His_kinase_dom"/>
</dbReference>
<keyword evidence="3 7" id="KW-0597">Phosphoprotein</keyword>
<evidence type="ECO:0000256" key="1">
    <source>
        <dbReference type="ARBA" id="ARBA00000085"/>
    </source>
</evidence>
<dbReference type="SMART" id="SM00342">
    <property type="entry name" value="HTH_ARAC"/>
    <property type="match status" value="1"/>
</dbReference>
<dbReference type="InterPro" id="IPR018060">
    <property type="entry name" value="HTH_AraC"/>
</dbReference>
<dbReference type="CDD" id="cd17574">
    <property type="entry name" value="REC_OmpR"/>
    <property type="match status" value="1"/>
</dbReference>
<dbReference type="InterPro" id="IPR003594">
    <property type="entry name" value="HATPase_dom"/>
</dbReference>
<feature type="modified residue" description="4-aspartylphosphate" evidence="7">
    <location>
        <position position="749"/>
    </location>
</feature>
<keyword evidence="8" id="KW-0812">Transmembrane</keyword>
<evidence type="ECO:0000259" key="9">
    <source>
        <dbReference type="PROSITE" id="PS01124"/>
    </source>
</evidence>
<evidence type="ECO:0000313" key="13">
    <source>
        <dbReference type="Proteomes" id="UP000178485"/>
    </source>
</evidence>
<dbReference type="EMBL" id="LT608328">
    <property type="protein sequence ID" value="SCM59020.1"/>
    <property type="molecule type" value="Genomic_DNA"/>
</dbReference>
<comment type="catalytic activity">
    <reaction evidence="1">
        <text>ATP + protein L-histidine = ADP + protein N-phospho-L-histidine.</text>
        <dbReference type="EC" id="2.7.13.3"/>
    </reaction>
</comment>
<dbReference type="AlphaFoldDB" id="A0A1G4G901"/>
<dbReference type="InterPro" id="IPR011006">
    <property type="entry name" value="CheY-like_superfamily"/>
</dbReference>
<dbReference type="InterPro" id="IPR036097">
    <property type="entry name" value="HisK_dim/P_sf"/>
</dbReference>
<dbReference type="InterPro" id="IPR018062">
    <property type="entry name" value="HTH_AraC-typ_CS"/>
</dbReference>
<dbReference type="GO" id="GO:0043565">
    <property type="term" value="F:sequence-specific DNA binding"/>
    <property type="evidence" value="ECO:0007669"/>
    <property type="project" value="InterPro"/>
</dbReference>
<keyword evidence="6" id="KW-0804">Transcription</keyword>
<keyword evidence="12" id="KW-0418">Kinase</keyword>
<reference evidence="12 13" key="1">
    <citation type="submission" date="2016-08" db="EMBL/GenBank/DDBJ databases">
        <authorList>
            <person name="Seilhamer J.J."/>
        </authorList>
    </citation>
    <scope>NUCLEOTIDE SEQUENCE [LARGE SCALE GENOMIC DNA]</scope>
    <source>
        <strain evidence="12">ING2-E5A</strain>
    </source>
</reference>
<name>A0A1G4G901_9BACT</name>
<dbReference type="Proteomes" id="UP000178485">
    <property type="component" value="Chromosome i"/>
</dbReference>
<dbReference type="PRINTS" id="PR00344">
    <property type="entry name" value="BCTRLSENSOR"/>
</dbReference>
<dbReference type="Pfam" id="PF00512">
    <property type="entry name" value="HisKA"/>
    <property type="match status" value="1"/>
</dbReference>
<evidence type="ECO:0000256" key="8">
    <source>
        <dbReference type="SAM" id="Phobius"/>
    </source>
</evidence>
<organism evidence="12 13">
    <name type="scientific">Petrimonas mucosa</name>
    <dbReference type="NCBI Taxonomy" id="1642646"/>
    <lineage>
        <taxon>Bacteria</taxon>
        <taxon>Pseudomonadati</taxon>
        <taxon>Bacteroidota</taxon>
        <taxon>Bacteroidia</taxon>
        <taxon>Bacteroidales</taxon>
        <taxon>Dysgonomonadaceae</taxon>
        <taxon>Petrimonas</taxon>
    </lineage>
</organism>
<dbReference type="PROSITE" id="PS01124">
    <property type="entry name" value="HTH_ARAC_FAMILY_2"/>
    <property type="match status" value="1"/>
</dbReference>
<dbReference type="EC" id="2.7.13.3" evidence="2"/>
<evidence type="ECO:0000259" key="10">
    <source>
        <dbReference type="PROSITE" id="PS50109"/>
    </source>
</evidence>
<keyword evidence="8" id="KW-0472">Membrane</keyword>
<dbReference type="InterPro" id="IPR036890">
    <property type="entry name" value="HATPase_C_sf"/>
</dbReference>
<dbReference type="Gene3D" id="1.10.287.130">
    <property type="match status" value="1"/>
</dbReference>
<evidence type="ECO:0000313" key="12">
    <source>
        <dbReference type="EMBL" id="SCM59020.1"/>
    </source>
</evidence>
<keyword evidence="5" id="KW-0238">DNA-binding</keyword>
<dbReference type="GO" id="GO:0000155">
    <property type="term" value="F:phosphorelay sensor kinase activity"/>
    <property type="evidence" value="ECO:0007669"/>
    <property type="project" value="InterPro"/>
</dbReference>
<dbReference type="Pfam" id="PF00072">
    <property type="entry name" value="Response_reg"/>
    <property type="match status" value="1"/>
</dbReference>
<dbReference type="PANTHER" id="PTHR43547:SF2">
    <property type="entry name" value="HYBRID SIGNAL TRANSDUCTION HISTIDINE KINASE C"/>
    <property type="match status" value="1"/>
</dbReference>
<gene>
    <name evidence="12" type="primary">tmoS5</name>
    <name evidence="12" type="ORF">ING2E5A_2207</name>
</gene>
<dbReference type="SMART" id="SM00388">
    <property type="entry name" value="HisKA"/>
    <property type="match status" value="1"/>
</dbReference>
<dbReference type="Gene3D" id="3.30.565.10">
    <property type="entry name" value="Histidine kinase-like ATPase, C-terminal domain"/>
    <property type="match status" value="1"/>
</dbReference>
<keyword evidence="12" id="KW-0808">Transferase</keyword>